<feature type="region of interest" description="Disordered" evidence="2">
    <location>
        <begin position="124"/>
        <end position="162"/>
    </location>
</feature>
<evidence type="ECO:0000313" key="4">
    <source>
        <dbReference type="EMBL" id="OWY90245.1"/>
    </source>
</evidence>
<evidence type="ECO:0000313" key="5">
    <source>
        <dbReference type="Proteomes" id="UP000198211"/>
    </source>
</evidence>
<keyword evidence="1" id="KW-0863">Zinc-finger</keyword>
<protein>
    <recommendedName>
        <fullName evidence="3">CCHC-type domain-containing protein</fullName>
    </recommendedName>
</protein>
<evidence type="ECO:0000256" key="2">
    <source>
        <dbReference type="SAM" id="MobiDB-lite"/>
    </source>
</evidence>
<keyword evidence="5" id="KW-1185">Reference proteome</keyword>
<keyword evidence="1" id="KW-0862">Zinc</keyword>
<evidence type="ECO:0000259" key="3">
    <source>
        <dbReference type="PROSITE" id="PS50158"/>
    </source>
</evidence>
<dbReference type="Pfam" id="PF00098">
    <property type="entry name" value="zf-CCHC"/>
    <property type="match status" value="1"/>
</dbReference>
<feature type="domain" description="CCHC-type" evidence="3">
    <location>
        <begin position="170"/>
        <end position="186"/>
    </location>
</feature>
<dbReference type="SUPFAM" id="SSF57756">
    <property type="entry name" value="Retrovirus zinc finger-like domains"/>
    <property type="match status" value="1"/>
</dbReference>
<dbReference type="PROSITE" id="PS50158">
    <property type="entry name" value="ZF_CCHC"/>
    <property type="match status" value="1"/>
</dbReference>
<evidence type="ECO:0000256" key="1">
    <source>
        <dbReference type="PROSITE-ProRule" id="PRU00047"/>
    </source>
</evidence>
<dbReference type="PANTHER" id="PTHR47592">
    <property type="entry name" value="PBF68 PROTEIN"/>
    <property type="match status" value="1"/>
</dbReference>
<dbReference type="InterPro" id="IPR001878">
    <property type="entry name" value="Znf_CCHC"/>
</dbReference>
<name>A0A225UB23_9STRA</name>
<comment type="caution">
    <text evidence="4">The sequence shown here is derived from an EMBL/GenBank/DDBJ whole genome shotgun (WGS) entry which is preliminary data.</text>
</comment>
<dbReference type="Proteomes" id="UP000198211">
    <property type="component" value="Unassembled WGS sequence"/>
</dbReference>
<dbReference type="InterPro" id="IPR036875">
    <property type="entry name" value="Znf_CCHC_sf"/>
</dbReference>
<proteinExistence type="predicted"/>
<organism evidence="4 5">
    <name type="scientific">Phytophthora megakarya</name>
    <dbReference type="NCBI Taxonomy" id="4795"/>
    <lineage>
        <taxon>Eukaryota</taxon>
        <taxon>Sar</taxon>
        <taxon>Stramenopiles</taxon>
        <taxon>Oomycota</taxon>
        <taxon>Peronosporomycetes</taxon>
        <taxon>Peronosporales</taxon>
        <taxon>Peronosporaceae</taxon>
        <taxon>Phytophthora</taxon>
    </lineage>
</organism>
<accession>A0A225UB23</accession>
<dbReference type="PANTHER" id="PTHR47592:SF27">
    <property type="entry name" value="OS08G0421700 PROTEIN"/>
    <property type="match status" value="1"/>
</dbReference>
<dbReference type="GO" id="GO:0003676">
    <property type="term" value="F:nucleic acid binding"/>
    <property type="evidence" value="ECO:0007669"/>
    <property type="project" value="InterPro"/>
</dbReference>
<dbReference type="STRING" id="4795.A0A225UB23"/>
<dbReference type="Gene3D" id="4.10.60.10">
    <property type="entry name" value="Zinc finger, CCHC-type"/>
    <property type="match status" value="1"/>
</dbReference>
<dbReference type="AlphaFoldDB" id="A0A225UB23"/>
<reference evidence="5" key="1">
    <citation type="submission" date="2017-03" db="EMBL/GenBank/DDBJ databases">
        <title>Phytopthora megakarya and P. palmivora, two closely related causual agents of cacao black pod achieved similar genome size and gene model numbers by different mechanisms.</title>
        <authorList>
            <person name="Ali S."/>
            <person name="Shao J."/>
            <person name="Larry D.J."/>
            <person name="Kronmiller B."/>
            <person name="Shen D."/>
            <person name="Strem M.D."/>
            <person name="Melnick R.L."/>
            <person name="Guiltinan M.J."/>
            <person name="Tyler B.M."/>
            <person name="Meinhardt L.W."/>
            <person name="Bailey B.A."/>
        </authorList>
    </citation>
    <scope>NUCLEOTIDE SEQUENCE [LARGE SCALE GENOMIC DNA]</scope>
    <source>
        <strain evidence="5">zdho120</strain>
    </source>
</reference>
<dbReference type="SMART" id="SM00343">
    <property type="entry name" value="ZnF_C2HC"/>
    <property type="match status" value="1"/>
</dbReference>
<gene>
    <name evidence="4" type="ORF">PHMEG_00041718</name>
</gene>
<dbReference type="GO" id="GO:0008270">
    <property type="term" value="F:zinc ion binding"/>
    <property type="evidence" value="ECO:0007669"/>
    <property type="project" value="UniProtKB-KW"/>
</dbReference>
<dbReference type="EMBL" id="NBNE01023495">
    <property type="protein sequence ID" value="OWY90245.1"/>
    <property type="molecule type" value="Genomic_DNA"/>
</dbReference>
<sequence>MASSIILAALNEKIAAEVYLMDHPLAMLRHLRLTYNVKCSASVGAAKREYMGLYLDGDDAMVDHIKSSKRVLDELQEQHVAVSDEEKRHNFMQSLGPAWNGFVGVLESCVTFEVMTQRCPAEAIRREQQKGRRSTGGTANGGKVTAAFNAEQKTGKGMKPKKKRDMSKVKCYNCQKMGHFARNCTSDPASSNAKNEAASMAFSVEDTMANSKREWIVDSGATSHMTGHIENLVAVHTLDEPRSRTVAS</sequence>
<keyword evidence="1" id="KW-0479">Metal-binding</keyword>
<dbReference type="OrthoDB" id="116316at2759"/>